<feature type="non-terminal residue" evidence="1">
    <location>
        <position position="76"/>
    </location>
</feature>
<accession>A0A9W4T6Z7</accession>
<reference evidence="1" key="1">
    <citation type="submission" date="2022-08" db="EMBL/GenBank/DDBJ databases">
        <authorList>
            <person name="Kallberg Y."/>
            <person name="Tangrot J."/>
            <person name="Rosling A."/>
        </authorList>
    </citation>
    <scope>NUCLEOTIDE SEQUENCE</scope>
    <source>
        <strain evidence="1">Wild A</strain>
    </source>
</reference>
<dbReference type="AlphaFoldDB" id="A0A9W4T6Z7"/>
<sequence length="76" mass="8939">MHKLCGYSYVVVHINCLLNYEITSYDLYRGSDALKRFVTIIEEKLLTIQKDLSTPAEIIIVPRDLKEYNEITECWI</sequence>
<keyword evidence="2" id="KW-1185">Reference proteome</keyword>
<name>A0A9W4T6Z7_9GLOM</name>
<evidence type="ECO:0000313" key="1">
    <source>
        <dbReference type="EMBL" id="CAI2194584.1"/>
    </source>
</evidence>
<organism evidence="1 2">
    <name type="scientific">Funneliformis geosporum</name>
    <dbReference type="NCBI Taxonomy" id="1117311"/>
    <lineage>
        <taxon>Eukaryota</taxon>
        <taxon>Fungi</taxon>
        <taxon>Fungi incertae sedis</taxon>
        <taxon>Mucoromycota</taxon>
        <taxon>Glomeromycotina</taxon>
        <taxon>Glomeromycetes</taxon>
        <taxon>Glomerales</taxon>
        <taxon>Glomeraceae</taxon>
        <taxon>Funneliformis</taxon>
    </lineage>
</organism>
<dbReference type="Proteomes" id="UP001153678">
    <property type="component" value="Unassembled WGS sequence"/>
</dbReference>
<evidence type="ECO:0000313" key="2">
    <source>
        <dbReference type="Proteomes" id="UP001153678"/>
    </source>
</evidence>
<dbReference type="EMBL" id="CAMKVN010011114">
    <property type="protein sequence ID" value="CAI2194584.1"/>
    <property type="molecule type" value="Genomic_DNA"/>
</dbReference>
<gene>
    <name evidence="1" type="ORF">FWILDA_LOCUS16649</name>
</gene>
<comment type="caution">
    <text evidence="1">The sequence shown here is derived from an EMBL/GenBank/DDBJ whole genome shotgun (WGS) entry which is preliminary data.</text>
</comment>
<proteinExistence type="predicted"/>
<dbReference type="OrthoDB" id="2369361at2759"/>
<protein>
    <submittedName>
        <fullName evidence="1">6257_t:CDS:1</fullName>
    </submittedName>
</protein>